<dbReference type="AlphaFoldDB" id="A0A081NBK2"/>
<organism evidence="1 2">
    <name type="scientific">Endozoicomonas montiporae</name>
    <dbReference type="NCBI Taxonomy" id="1027273"/>
    <lineage>
        <taxon>Bacteria</taxon>
        <taxon>Pseudomonadati</taxon>
        <taxon>Pseudomonadota</taxon>
        <taxon>Gammaproteobacteria</taxon>
        <taxon>Oceanospirillales</taxon>
        <taxon>Endozoicomonadaceae</taxon>
        <taxon>Endozoicomonas</taxon>
    </lineage>
</organism>
<proteinExistence type="predicted"/>
<protein>
    <submittedName>
        <fullName evidence="1">Uncharacterized protein</fullName>
    </submittedName>
</protein>
<gene>
    <name evidence="1" type="ORF">GZ77_04705</name>
</gene>
<comment type="caution">
    <text evidence="1">The sequence shown here is derived from an EMBL/GenBank/DDBJ whole genome shotgun (WGS) entry which is preliminary data.</text>
</comment>
<evidence type="ECO:0000313" key="1">
    <source>
        <dbReference type="EMBL" id="KEQ15825.1"/>
    </source>
</evidence>
<keyword evidence="2" id="KW-1185">Reference proteome</keyword>
<accession>A0A081NBK2</accession>
<name>A0A081NBK2_9GAMM</name>
<sequence length="168" mass="19665">MFQLKTLSWVVIFIAANGWALTQQECKSVLDNYDVALEFVFSEVANQRSLFDFLKQTNTLVHYRPLDGLDDGVMELWSDKKHVHTVSRELFYPIPIYFAMEYLTTSKIPDSHKYFSHSTYCQNMYHADYKFSLYLCCLVDLNKRTLTYADVLKMGIGEQFILNRIIGD</sequence>
<dbReference type="Proteomes" id="UP000028006">
    <property type="component" value="Unassembled WGS sequence"/>
</dbReference>
<evidence type="ECO:0000313" key="2">
    <source>
        <dbReference type="Proteomes" id="UP000028006"/>
    </source>
</evidence>
<dbReference type="RefSeq" id="WP_034873092.1">
    <property type="nucleotide sequence ID" value="NZ_JOKG01000001.1"/>
</dbReference>
<dbReference type="EMBL" id="JOKG01000001">
    <property type="protein sequence ID" value="KEQ15825.1"/>
    <property type="molecule type" value="Genomic_DNA"/>
</dbReference>
<reference evidence="1 2" key="1">
    <citation type="submission" date="2014-06" db="EMBL/GenBank/DDBJ databases">
        <title>Whole Genome Sequences of Three Symbiotic Endozoicomonas Bacteria.</title>
        <authorList>
            <person name="Neave M.J."/>
            <person name="Apprill A."/>
            <person name="Voolstra C.R."/>
        </authorList>
    </citation>
    <scope>NUCLEOTIDE SEQUENCE [LARGE SCALE GENOMIC DNA]</scope>
    <source>
        <strain evidence="1 2">LMG 24815</strain>
    </source>
</reference>